<dbReference type="InterPro" id="IPR052564">
    <property type="entry name" value="N-acetyltrans/Recomb-assoc"/>
</dbReference>
<evidence type="ECO:0000313" key="3">
    <source>
        <dbReference type="Proteomes" id="UP001168338"/>
    </source>
</evidence>
<keyword evidence="3" id="KW-1185">Reference proteome</keyword>
<accession>A0ABT8M7K6</accession>
<dbReference type="PANTHER" id="PTHR43451:SF1">
    <property type="entry name" value="ACETYLTRANSFERASE"/>
    <property type="match status" value="1"/>
</dbReference>
<sequence>MHPAPERWVIRPYAPEDLDAVLRIFVATVHTVNRRDYTEEQLDAWAPETPDRERWQRFLAENSVYGAEIEGSAVGFGDLTREGYLHMLYVRADCQGWGIGSGLLAVLEKEAQGRGLAVLRTYASITARPFFERRSYRCLGEDTVTLHGVELLRFRMEKWLF</sequence>
<reference evidence="2" key="1">
    <citation type="submission" date="2019-05" db="EMBL/GenBank/DDBJ databases">
        <title>Methanoculleus sp. FWC-SCC1, a methanogenic archaeon isolated from deep marine cold seep.</title>
        <authorList>
            <person name="Chen Y.-W."/>
            <person name="Chen S.-C."/>
            <person name="Teng N.-H."/>
            <person name="Lai M.-C."/>
        </authorList>
    </citation>
    <scope>NUCLEOTIDE SEQUENCE</scope>
    <source>
        <strain evidence="2">FWC-SCC1</strain>
    </source>
</reference>
<evidence type="ECO:0000313" key="2">
    <source>
        <dbReference type="EMBL" id="MDN7023913.1"/>
    </source>
</evidence>
<name>A0ABT8M7K6_9EURY</name>
<dbReference type="PANTHER" id="PTHR43451">
    <property type="entry name" value="ACETYLTRANSFERASE (GNAT) FAMILY PROTEIN"/>
    <property type="match status" value="1"/>
</dbReference>
<dbReference type="RefSeq" id="WP_301662998.1">
    <property type="nucleotide sequence ID" value="NZ_VCYH01000002.1"/>
</dbReference>
<feature type="domain" description="N-acetyltransferase" evidence="1">
    <location>
        <begin position="8"/>
        <end position="161"/>
    </location>
</feature>
<dbReference type="PROSITE" id="PS51186">
    <property type="entry name" value="GNAT"/>
    <property type="match status" value="1"/>
</dbReference>
<dbReference type="Pfam" id="PF13673">
    <property type="entry name" value="Acetyltransf_10"/>
    <property type="match status" value="1"/>
</dbReference>
<dbReference type="Proteomes" id="UP001168338">
    <property type="component" value="Unassembled WGS sequence"/>
</dbReference>
<organism evidence="2 3">
    <name type="scientific">Methanoculleus frigidifontis</name>
    <dbReference type="NCBI Taxonomy" id="2584085"/>
    <lineage>
        <taxon>Archaea</taxon>
        <taxon>Methanobacteriati</taxon>
        <taxon>Methanobacteriota</taxon>
        <taxon>Stenosarchaea group</taxon>
        <taxon>Methanomicrobia</taxon>
        <taxon>Methanomicrobiales</taxon>
        <taxon>Methanomicrobiaceae</taxon>
        <taxon>Methanoculleus</taxon>
    </lineage>
</organism>
<dbReference type="InterPro" id="IPR000182">
    <property type="entry name" value="GNAT_dom"/>
</dbReference>
<dbReference type="SUPFAM" id="SSF55729">
    <property type="entry name" value="Acyl-CoA N-acyltransferases (Nat)"/>
    <property type="match status" value="1"/>
</dbReference>
<comment type="caution">
    <text evidence="2">The sequence shown here is derived from an EMBL/GenBank/DDBJ whole genome shotgun (WGS) entry which is preliminary data.</text>
</comment>
<evidence type="ECO:0000259" key="1">
    <source>
        <dbReference type="PROSITE" id="PS51186"/>
    </source>
</evidence>
<protein>
    <submittedName>
        <fullName evidence="2">GNAT family N-acetyltransferase</fullName>
    </submittedName>
</protein>
<dbReference type="EMBL" id="VCYH01000002">
    <property type="protein sequence ID" value="MDN7023913.1"/>
    <property type="molecule type" value="Genomic_DNA"/>
</dbReference>
<gene>
    <name evidence="2" type="ORF">FGU65_03225</name>
</gene>
<dbReference type="Gene3D" id="3.40.630.30">
    <property type="match status" value="1"/>
</dbReference>
<dbReference type="InterPro" id="IPR016181">
    <property type="entry name" value="Acyl_CoA_acyltransferase"/>
</dbReference>
<proteinExistence type="predicted"/>
<dbReference type="CDD" id="cd04301">
    <property type="entry name" value="NAT_SF"/>
    <property type="match status" value="1"/>
</dbReference>